<dbReference type="GO" id="GO:0000981">
    <property type="term" value="F:DNA-binding transcription factor activity, RNA polymerase II-specific"/>
    <property type="evidence" value="ECO:0000318"/>
    <property type="project" value="GO_Central"/>
</dbReference>
<evidence type="ECO:0000313" key="9">
    <source>
        <dbReference type="Proteomes" id="UP000235145"/>
    </source>
</evidence>
<gene>
    <name evidence="8" type="ORF">LSAT_V11C600340510</name>
</gene>
<dbReference type="Proteomes" id="UP000235145">
    <property type="component" value="Unassembled WGS sequence"/>
</dbReference>
<dbReference type="InterPro" id="IPR036638">
    <property type="entry name" value="HLH_DNA-bd_sf"/>
</dbReference>
<keyword evidence="9" id="KW-1185">Reference proteome</keyword>
<comment type="subcellular location">
    <subcellularLocation>
        <location evidence="1">Nucleus</location>
    </subcellularLocation>
</comment>
<dbReference type="GO" id="GO:0048766">
    <property type="term" value="P:root hair initiation"/>
    <property type="evidence" value="ECO:0007669"/>
    <property type="project" value="UniProtKB-ARBA"/>
</dbReference>
<evidence type="ECO:0000259" key="7">
    <source>
        <dbReference type="PROSITE" id="PS50888"/>
    </source>
</evidence>
<dbReference type="Gene3D" id="4.10.280.10">
    <property type="entry name" value="Helix-loop-helix DNA-binding domain"/>
    <property type="match status" value="1"/>
</dbReference>
<dbReference type="GO" id="GO:0000978">
    <property type="term" value="F:RNA polymerase II cis-regulatory region sequence-specific DNA binding"/>
    <property type="evidence" value="ECO:0000318"/>
    <property type="project" value="GO_Central"/>
</dbReference>
<comment type="caution">
    <text evidence="8">The sequence shown here is derived from an EMBL/GenBank/DDBJ whole genome shotgun (WGS) entry which is preliminary data.</text>
</comment>
<evidence type="ECO:0000256" key="3">
    <source>
        <dbReference type="ARBA" id="ARBA00023125"/>
    </source>
</evidence>
<dbReference type="SMART" id="SM00353">
    <property type="entry name" value="HLH"/>
    <property type="match status" value="1"/>
</dbReference>
<keyword evidence="5" id="KW-0539">Nucleus</keyword>
<keyword evidence="4" id="KW-0804">Transcription</keyword>
<evidence type="ECO:0000256" key="2">
    <source>
        <dbReference type="ARBA" id="ARBA00023015"/>
    </source>
</evidence>
<dbReference type="Pfam" id="PF00010">
    <property type="entry name" value="HLH"/>
    <property type="match status" value="1"/>
</dbReference>
<reference evidence="8 9" key="1">
    <citation type="journal article" date="2017" name="Nat. Commun.">
        <title>Genome assembly with in vitro proximity ligation data and whole-genome triplication in lettuce.</title>
        <authorList>
            <person name="Reyes-Chin-Wo S."/>
            <person name="Wang Z."/>
            <person name="Yang X."/>
            <person name="Kozik A."/>
            <person name="Arikit S."/>
            <person name="Song C."/>
            <person name="Xia L."/>
            <person name="Froenicke L."/>
            <person name="Lavelle D.O."/>
            <person name="Truco M.J."/>
            <person name="Xia R."/>
            <person name="Zhu S."/>
            <person name="Xu C."/>
            <person name="Xu H."/>
            <person name="Xu X."/>
            <person name="Cox K."/>
            <person name="Korf I."/>
            <person name="Meyers B.C."/>
            <person name="Michelmore R.W."/>
        </authorList>
    </citation>
    <scope>NUCLEOTIDE SEQUENCE [LARGE SCALE GENOMIC DNA]</scope>
    <source>
        <strain evidence="9">cv. Salinas</strain>
        <tissue evidence="8">Seedlings</tissue>
    </source>
</reference>
<dbReference type="InterPro" id="IPR045843">
    <property type="entry name" value="IND-like"/>
</dbReference>
<evidence type="ECO:0000256" key="6">
    <source>
        <dbReference type="SAM" id="MobiDB-lite"/>
    </source>
</evidence>
<feature type="compositionally biased region" description="Basic and acidic residues" evidence="6">
    <location>
        <begin position="238"/>
        <end position="261"/>
    </location>
</feature>
<dbReference type="SUPFAM" id="SSF47459">
    <property type="entry name" value="HLH, helix-loop-helix DNA-binding domain"/>
    <property type="match status" value="1"/>
</dbReference>
<dbReference type="FunFam" id="4.10.280.10:FF:000022">
    <property type="entry name" value="Basic helix-loop-helix transcription factor"/>
    <property type="match status" value="1"/>
</dbReference>
<sequence>MRRVNVNGCGEIESNLTIILHYGYKYVSQYHHLPSTFQNLFFYHHQSSTLPSKFPTKMESFGFLFDEEWESLRRMLSDDQDSGHGLLSCEQDRGLNFETHSIVSSVNNSSFINDHDLCYASENINPNLCHYFSHESNDNGCVAYDGVVSLPYQTSNTIPLPINGMCNHHDSVDLYDENDYNSSLLAQVFSDDSMEEILCSRQEVNIENTVDPTVPIADKHKHTPSKRKIEILESPNEVEDKVNDEKTNENPKKKTRVSRDSKNKKKVQPKKKQKVMTTTVNDNGVEGEDTNNNKGGGNAPIASSSSCSSEDDLTGNAENSNWKTRAGRGAATDPQSLYARKRRERINERLKVLQNLVPNGTKVDISTMLEEAVHYVKFLQLQIKLLSSDDMWMFAPIAYHGMDMGLYQKLSQS</sequence>
<dbReference type="EMBL" id="NBSK02000006">
    <property type="protein sequence ID" value="KAJ0199033.1"/>
    <property type="molecule type" value="Genomic_DNA"/>
</dbReference>
<dbReference type="InterPro" id="IPR011598">
    <property type="entry name" value="bHLH_dom"/>
</dbReference>
<proteinExistence type="predicted"/>
<evidence type="ECO:0000256" key="5">
    <source>
        <dbReference type="ARBA" id="ARBA00023242"/>
    </source>
</evidence>
<evidence type="ECO:0000313" key="8">
    <source>
        <dbReference type="EMBL" id="KAJ0199033.1"/>
    </source>
</evidence>
<feature type="domain" description="BHLH" evidence="7">
    <location>
        <begin position="330"/>
        <end position="379"/>
    </location>
</feature>
<name>A0A9R1V483_LACSA</name>
<organism evidence="8 9">
    <name type="scientific">Lactuca sativa</name>
    <name type="common">Garden lettuce</name>
    <dbReference type="NCBI Taxonomy" id="4236"/>
    <lineage>
        <taxon>Eukaryota</taxon>
        <taxon>Viridiplantae</taxon>
        <taxon>Streptophyta</taxon>
        <taxon>Embryophyta</taxon>
        <taxon>Tracheophyta</taxon>
        <taxon>Spermatophyta</taxon>
        <taxon>Magnoliopsida</taxon>
        <taxon>eudicotyledons</taxon>
        <taxon>Gunneridae</taxon>
        <taxon>Pentapetalae</taxon>
        <taxon>asterids</taxon>
        <taxon>campanulids</taxon>
        <taxon>Asterales</taxon>
        <taxon>Asteraceae</taxon>
        <taxon>Cichorioideae</taxon>
        <taxon>Cichorieae</taxon>
        <taxon>Lactucinae</taxon>
        <taxon>Lactuca</taxon>
    </lineage>
</organism>
<evidence type="ECO:0000256" key="1">
    <source>
        <dbReference type="ARBA" id="ARBA00004123"/>
    </source>
</evidence>
<keyword evidence="3" id="KW-0238">DNA-binding</keyword>
<dbReference type="PANTHER" id="PTHR16223">
    <property type="entry name" value="TRANSCRIPTION FACTOR BHLH83-RELATED"/>
    <property type="match status" value="1"/>
</dbReference>
<dbReference type="GO" id="GO:0046983">
    <property type="term" value="F:protein dimerization activity"/>
    <property type="evidence" value="ECO:0007669"/>
    <property type="project" value="InterPro"/>
</dbReference>
<dbReference type="PANTHER" id="PTHR16223:SF370">
    <property type="entry name" value="TRANSCRIPTION FACTOR RSL3-RELATED"/>
    <property type="match status" value="1"/>
</dbReference>
<feature type="compositionally biased region" description="Basic residues" evidence="6">
    <location>
        <begin position="262"/>
        <end position="274"/>
    </location>
</feature>
<dbReference type="PROSITE" id="PS50888">
    <property type="entry name" value="BHLH"/>
    <property type="match status" value="1"/>
</dbReference>
<dbReference type="CDD" id="cd11454">
    <property type="entry name" value="bHLH_AtIND_like"/>
    <property type="match status" value="1"/>
</dbReference>
<feature type="region of interest" description="Disordered" evidence="6">
    <location>
        <begin position="210"/>
        <end position="341"/>
    </location>
</feature>
<dbReference type="GO" id="GO:0006357">
    <property type="term" value="P:regulation of transcription by RNA polymerase II"/>
    <property type="evidence" value="ECO:0000318"/>
    <property type="project" value="GO_Central"/>
</dbReference>
<protein>
    <recommendedName>
        <fullName evidence="7">BHLH domain-containing protein</fullName>
    </recommendedName>
</protein>
<dbReference type="GO" id="GO:0005634">
    <property type="term" value="C:nucleus"/>
    <property type="evidence" value="ECO:0000318"/>
    <property type="project" value="GO_Central"/>
</dbReference>
<dbReference type="AlphaFoldDB" id="A0A9R1V483"/>
<accession>A0A9R1V483</accession>
<evidence type="ECO:0000256" key="4">
    <source>
        <dbReference type="ARBA" id="ARBA00023163"/>
    </source>
</evidence>
<keyword evidence="2" id="KW-0805">Transcription regulation</keyword>